<keyword evidence="3 5" id="KW-0808">Transferase</keyword>
<evidence type="ECO:0000259" key="4">
    <source>
        <dbReference type="Pfam" id="PF08241"/>
    </source>
</evidence>
<reference evidence="5 6" key="1">
    <citation type="submission" date="2018-02" db="EMBL/GenBank/DDBJ databases">
        <title>Jeotgalibacillus proteolyticum sp. nov. a protease producing bacterium isolated from ocean sediments of Laizhou Bay.</title>
        <authorList>
            <person name="Li Y."/>
        </authorList>
    </citation>
    <scope>NUCLEOTIDE SEQUENCE [LARGE SCALE GENOMIC DNA]</scope>
    <source>
        <strain evidence="5 6">22-7</strain>
    </source>
</reference>
<evidence type="ECO:0000313" key="5">
    <source>
        <dbReference type="EMBL" id="PPA70683.1"/>
    </source>
</evidence>
<feature type="domain" description="Methyltransferase type 11" evidence="4">
    <location>
        <begin position="48"/>
        <end position="141"/>
    </location>
</feature>
<dbReference type="OrthoDB" id="43862at2"/>
<accession>A0A2S5GCQ7</accession>
<comment type="similarity">
    <text evidence="1">Belongs to the methyltransferase superfamily.</text>
</comment>
<gene>
    <name evidence="5" type="ORF">C4B60_07740</name>
</gene>
<dbReference type="CDD" id="cd02440">
    <property type="entry name" value="AdoMet_MTases"/>
    <property type="match status" value="1"/>
</dbReference>
<comment type="caution">
    <text evidence="5">The sequence shown here is derived from an EMBL/GenBank/DDBJ whole genome shotgun (WGS) entry which is preliminary data.</text>
</comment>
<dbReference type="InterPro" id="IPR029063">
    <property type="entry name" value="SAM-dependent_MTases_sf"/>
</dbReference>
<organism evidence="5 6">
    <name type="scientific">Jeotgalibacillus proteolyticus</name>
    <dbReference type="NCBI Taxonomy" id="2082395"/>
    <lineage>
        <taxon>Bacteria</taxon>
        <taxon>Bacillati</taxon>
        <taxon>Bacillota</taxon>
        <taxon>Bacilli</taxon>
        <taxon>Bacillales</taxon>
        <taxon>Caryophanaceae</taxon>
        <taxon>Jeotgalibacillus</taxon>
    </lineage>
</organism>
<protein>
    <submittedName>
        <fullName evidence="5">Class I SAM-dependent methyltransferase</fullName>
    </submittedName>
</protein>
<dbReference type="PANTHER" id="PTHR44942:SF4">
    <property type="entry name" value="METHYLTRANSFERASE TYPE 11 DOMAIN-CONTAINING PROTEIN"/>
    <property type="match status" value="1"/>
</dbReference>
<dbReference type="RefSeq" id="WP_104057433.1">
    <property type="nucleotide sequence ID" value="NZ_PREZ01000003.1"/>
</dbReference>
<dbReference type="EMBL" id="PREZ01000003">
    <property type="protein sequence ID" value="PPA70683.1"/>
    <property type="molecule type" value="Genomic_DNA"/>
</dbReference>
<dbReference type="InterPro" id="IPR051052">
    <property type="entry name" value="Diverse_substrate_MTase"/>
</dbReference>
<dbReference type="GO" id="GO:0032259">
    <property type="term" value="P:methylation"/>
    <property type="evidence" value="ECO:0007669"/>
    <property type="project" value="UniProtKB-KW"/>
</dbReference>
<name>A0A2S5GCQ7_9BACL</name>
<evidence type="ECO:0000256" key="1">
    <source>
        <dbReference type="ARBA" id="ARBA00008361"/>
    </source>
</evidence>
<keyword evidence="2 5" id="KW-0489">Methyltransferase</keyword>
<sequence>MTADKKNQVKSIFSTYADAYATSQTHAKGEDLEKLIEWVSPSSKDVALDIATGGGNVVKKLAPFVSSIFATDLTKDMLQNTSTYLTEFPNVHYVVADAEELPFLDRTFDIVVCRIAAHHFPSPEKFVQEVFRVVKPGGRFLLIDNVSPEDPSLAHFMNTFEEMRDPSHAKALSVLEWKRLFQENGLEIEKEFLSKKELPFQNWVTRTVEDETKISAVSAFFSNASPAEKKYFQFHEQENGDLASFKLDQWMAMATAKHT</sequence>
<dbReference type="Gene3D" id="3.40.50.150">
    <property type="entry name" value="Vaccinia Virus protein VP39"/>
    <property type="match status" value="1"/>
</dbReference>
<keyword evidence="6" id="KW-1185">Reference proteome</keyword>
<dbReference type="AlphaFoldDB" id="A0A2S5GCQ7"/>
<evidence type="ECO:0000256" key="2">
    <source>
        <dbReference type="ARBA" id="ARBA00022603"/>
    </source>
</evidence>
<dbReference type="Pfam" id="PF08241">
    <property type="entry name" value="Methyltransf_11"/>
    <property type="match status" value="1"/>
</dbReference>
<evidence type="ECO:0000313" key="6">
    <source>
        <dbReference type="Proteomes" id="UP000239047"/>
    </source>
</evidence>
<dbReference type="SUPFAM" id="SSF53335">
    <property type="entry name" value="S-adenosyl-L-methionine-dependent methyltransferases"/>
    <property type="match status" value="1"/>
</dbReference>
<dbReference type="GO" id="GO:0008757">
    <property type="term" value="F:S-adenosylmethionine-dependent methyltransferase activity"/>
    <property type="evidence" value="ECO:0007669"/>
    <property type="project" value="InterPro"/>
</dbReference>
<proteinExistence type="inferred from homology"/>
<evidence type="ECO:0000256" key="3">
    <source>
        <dbReference type="ARBA" id="ARBA00022679"/>
    </source>
</evidence>
<dbReference type="Proteomes" id="UP000239047">
    <property type="component" value="Unassembled WGS sequence"/>
</dbReference>
<dbReference type="PANTHER" id="PTHR44942">
    <property type="entry name" value="METHYLTRANSF_11 DOMAIN-CONTAINING PROTEIN"/>
    <property type="match status" value="1"/>
</dbReference>
<dbReference type="InterPro" id="IPR013216">
    <property type="entry name" value="Methyltransf_11"/>
</dbReference>